<evidence type="ECO:0000313" key="7">
    <source>
        <dbReference type="Proteomes" id="UP000815325"/>
    </source>
</evidence>
<dbReference type="EC" id="4.1.3.27" evidence="2"/>
<accession>A0ABQ7GU61</accession>
<keyword evidence="7" id="KW-1185">Reference proteome</keyword>
<comment type="pathway">
    <text evidence="1">Amino-acid biosynthesis; L-tryptophan biosynthesis; L-tryptophan from chorismate: step 1/5.</text>
</comment>
<dbReference type="Pfam" id="PF00117">
    <property type="entry name" value="GATase"/>
    <property type="match status" value="1"/>
</dbReference>
<dbReference type="PROSITE" id="PS51273">
    <property type="entry name" value="GATASE_TYPE_1"/>
    <property type="match status" value="1"/>
</dbReference>
<dbReference type="Proteomes" id="UP000815325">
    <property type="component" value="Unassembled WGS sequence"/>
</dbReference>
<dbReference type="EMBL" id="MU069588">
    <property type="protein sequence ID" value="KAF5838154.1"/>
    <property type="molecule type" value="Genomic_DNA"/>
</dbReference>
<dbReference type="NCBIfam" id="TIGR00566">
    <property type="entry name" value="trpG_papA"/>
    <property type="match status" value="1"/>
</dbReference>
<gene>
    <name evidence="6" type="ORF">DUNSADRAFT_3279</name>
</gene>
<dbReference type="PRINTS" id="PR00097">
    <property type="entry name" value="ANTSNTHASEII"/>
</dbReference>
<comment type="caution">
    <text evidence="6">The sequence shown here is derived from an EMBL/GenBank/DDBJ whole genome shotgun (WGS) entry which is preliminary data.</text>
</comment>
<sequence length="264" mass="28919">MRSLHRPSVPRLLEQPHAKTADFLAVSIRKNRCISWGRGSLSSRCHRLTLTLSRHAQSEGQSASSMGPRGPVVVIDNYDSFTYNLCQYLGDLGCKYVVIKNDDKTVAEVRAMNPRGVLVSPGPGKPSDSGICLQAVRELGPDIPLFGVCMGLQCIGEAFGGDVVRAPCGVMHGKTSPVFHTNVGVLEGLPNPFQAARYHSLVIRRETIPEDLEITAWTEDGTIMAARHKQYPNLQGVQFHPESIITEEGKQIVSNFIKTLLDES</sequence>
<dbReference type="Gene3D" id="3.40.50.880">
    <property type="match status" value="1"/>
</dbReference>
<evidence type="ECO:0000259" key="5">
    <source>
        <dbReference type="Pfam" id="PF00117"/>
    </source>
</evidence>
<dbReference type="SUPFAM" id="SSF52317">
    <property type="entry name" value="Class I glutamine amidotransferase-like"/>
    <property type="match status" value="1"/>
</dbReference>
<organism evidence="6 7">
    <name type="scientific">Dunaliella salina</name>
    <name type="common">Green alga</name>
    <name type="synonym">Protococcus salinus</name>
    <dbReference type="NCBI Taxonomy" id="3046"/>
    <lineage>
        <taxon>Eukaryota</taxon>
        <taxon>Viridiplantae</taxon>
        <taxon>Chlorophyta</taxon>
        <taxon>core chlorophytes</taxon>
        <taxon>Chlorophyceae</taxon>
        <taxon>CS clade</taxon>
        <taxon>Chlamydomonadales</taxon>
        <taxon>Dunaliellaceae</taxon>
        <taxon>Dunaliella</taxon>
    </lineage>
</organism>
<keyword evidence="3" id="KW-0822">Tryptophan biosynthesis</keyword>
<evidence type="ECO:0000256" key="4">
    <source>
        <dbReference type="ARBA" id="ARBA00022962"/>
    </source>
</evidence>
<evidence type="ECO:0000313" key="6">
    <source>
        <dbReference type="EMBL" id="KAF5838154.1"/>
    </source>
</evidence>
<dbReference type="InterPro" id="IPR029062">
    <property type="entry name" value="Class_I_gatase-like"/>
</dbReference>
<feature type="domain" description="Glutamine amidotransferase" evidence="5">
    <location>
        <begin position="73"/>
        <end position="258"/>
    </location>
</feature>
<dbReference type="InterPro" id="IPR017926">
    <property type="entry name" value="GATASE"/>
</dbReference>
<evidence type="ECO:0000256" key="3">
    <source>
        <dbReference type="ARBA" id="ARBA00022822"/>
    </source>
</evidence>
<keyword evidence="3" id="KW-0057">Aromatic amino acid biosynthesis</keyword>
<dbReference type="InterPro" id="IPR050472">
    <property type="entry name" value="Anth_synth/Amidotransfase"/>
</dbReference>
<keyword evidence="3" id="KW-0028">Amino-acid biosynthesis</keyword>
<dbReference type="InterPro" id="IPR006221">
    <property type="entry name" value="TrpG/PapA_dom"/>
</dbReference>
<dbReference type="PANTHER" id="PTHR43418">
    <property type="entry name" value="MULTIFUNCTIONAL TRYPTOPHAN BIOSYNTHESIS PROTEIN-RELATED"/>
    <property type="match status" value="1"/>
</dbReference>
<evidence type="ECO:0000256" key="2">
    <source>
        <dbReference type="ARBA" id="ARBA00012266"/>
    </source>
</evidence>
<dbReference type="PANTHER" id="PTHR43418:SF4">
    <property type="entry name" value="MULTIFUNCTIONAL TRYPTOPHAN BIOSYNTHESIS PROTEIN"/>
    <property type="match status" value="1"/>
</dbReference>
<evidence type="ECO:0000256" key="1">
    <source>
        <dbReference type="ARBA" id="ARBA00004873"/>
    </source>
</evidence>
<dbReference type="CDD" id="cd01743">
    <property type="entry name" value="GATase1_Anthranilate_Synthase"/>
    <property type="match status" value="1"/>
</dbReference>
<protein>
    <recommendedName>
        <fullName evidence="2">anthranilate synthase</fullName>
        <ecNumber evidence="2">4.1.3.27</ecNumber>
    </recommendedName>
</protein>
<proteinExistence type="predicted"/>
<name>A0ABQ7GU61_DUNSA</name>
<reference evidence="6" key="1">
    <citation type="submission" date="2017-08" db="EMBL/GenBank/DDBJ databases">
        <authorList>
            <person name="Polle J.E."/>
            <person name="Barry K."/>
            <person name="Cushman J."/>
            <person name="Schmutz J."/>
            <person name="Tran D."/>
            <person name="Hathwaick L.T."/>
            <person name="Yim W.C."/>
            <person name="Jenkins J."/>
            <person name="Mckie-Krisberg Z.M."/>
            <person name="Prochnik S."/>
            <person name="Lindquist E."/>
            <person name="Dockter R.B."/>
            <person name="Adam C."/>
            <person name="Molina H."/>
            <person name="Bunkerborg J."/>
            <person name="Jin E."/>
            <person name="Buchheim M."/>
            <person name="Magnuson J."/>
        </authorList>
    </citation>
    <scope>NUCLEOTIDE SEQUENCE</scope>
    <source>
        <strain evidence="6">CCAP 19/18</strain>
    </source>
</reference>
<keyword evidence="4" id="KW-0315">Glutamine amidotransferase</keyword>
<dbReference type="PRINTS" id="PR00096">
    <property type="entry name" value="GATASE"/>
</dbReference>